<reference evidence="3 4" key="1">
    <citation type="submission" date="2023-06" db="EMBL/GenBank/DDBJ databases">
        <title>Identification and characterization of horizontal gene transfer across gut microbiota members of farm animals based on homology search.</title>
        <authorList>
            <person name="Schwarzerova J."/>
            <person name="Nykrynova M."/>
            <person name="Jureckova K."/>
            <person name="Cejkova D."/>
            <person name="Rychlik I."/>
        </authorList>
    </citation>
    <scope>NUCLEOTIDE SEQUENCE [LARGE SCALE GENOMIC DNA]</scope>
    <source>
        <strain evidence="3 4">ET39</strain>
    </source>
</reference>
<dbReference type="SUPFAM" id="SSF53062">
    <property type="entry name" value="PTS system fructose IIA component-like"/>
    <property type="match status" value="1"/>
</dbReference>
<dbReference type="PROSITE" id="PS51096">
    <property type="entry name" value="PTS_EIIA_TYPE_4"/>
    <property type="match status" value="1"/>
</dbReference>
<dbReference type="RefSeq" id="WP_289607145.1">
    <property type="nucleotide sequence ID" value="NZ_JAUDCG010000010.1"/>
</dbReference>
<dbReference type="PANTHER" id="PTHR33799:SF1">
    <property type="entry name" value="PTS SYSTEM MANNOSE-SPECIFIC EIIAB COMPONENT-RELATED"/>
    <property type="match status" value="1"/>
</dbReference>
<dbReference type="PANTHER" id="PTHR33799">
    <property type="entry name" value="PTS PERMEASE-RELATED-RELATED"/>
    <property type="match status" value="1"/>
</dbReference>
<evidence type="ECO:0000313" key="3">
    <source>
        <dbReference type="EMBL" id="MDM8156680.1"/>
    </source>
</evidence>
<proteinExistence type="predicted"/>
<reference evidence="4" key="2">
    <citation type="submission" date="2023-06" db="EMBL/GenBank/DDBJ databases">
        <title>Identification and characterization of horizontal gene transfer across gut microbiota members of farm animals based on homology search.</title>
        <authorList>
            <person name="Zeman M."/>
            <person name="Kubasova T."/>
            <person name="Jahodarova E."/>
            <person name="Nykrynova M."/>
            <person name="Rychlik I."/>
        </authorList>
    </citation>
    <scope>NUCLEOTIDE SEQUENCE [LARGE SCALE GENOMIC DNA]</scope>
    <source>
        <strain evidence="4">ET39</strain>
    </source>
</reference>
<sequence>MNKLILASHGTLSEGLLDSAQFITGKVDHVECITAYVDENVDYEERIRKTVSEFDYDSGALVVATDIVGGSVNNEFLKYIHTYPFYLVSGVNLVTVISLLSKLDTEIGESVIDEIVAEARETVVFCNRYQAMANEDF</sequence>
<dbReference type="InterPro" id="IPR004701">
    <property type="entry name" value="PTS_EIIA_man-typ"/>
</dbReference>
<dbReference type="InterPro" id="IPR051471">
    <property type="entry name" value="Bacterial_PTS_sugar_comp"/>
</dbReference>
<keyword evidence="1" id="KW-0808">Transferase</keyword>
<name>A0ABT7UAL1_9FIRM</name>
<feature type="domain" description="PTS EIIA type-4" evidence="2">
    <location>
        <begin position="1"/>
        <end position="123"/>
    </location>
</feature>
<dbReference type="Proteomes" id="UP001529340">
    <property type="component" value="Unassembled WGS sequence"/>
</dbReference>
<gene>
    <name evidence="3" type="ORF">QUV96_03380</name>
</gene>
<keyword evidence="4" id="KW-1185">Reference proteome</keyword>
<comment type="caution">
    <text evidence="3">The sequence shown here is derived from an EMBL/GenBank/DDBJ whole genome shotgun (WGS) entry which is preliminary data.</text>
</comment>
<reference evidence="3 4" key="3">
    <citation type="submission" date="2023-06" db="EMBL/GenBank/DDBJ databases">
        <authorList>
            <person name="Zeman M."/>
            <person name="Kubasova T."/>
            <person name="Jahodarova E."/>
            <person name="Nykrynova M."/>
            <person name="Rychlik I."/>
        </authorList>
    </citation>
    <scope>NUCLEOTIDE SEQUENCE [LARGE SCALE GENOMIC DNA]</scope>
    <source>
        <strain evidence="3 4">ET39</strain>
    </source>
</reference>
<protein>
    <submittedName>
        <fullName evidence="3">PTS fructose transporter subunit IIA</fullName>
    </submittedName>
</protein>
<evidence type="ECO:0000313" key="4">
    <source>
        <dbReference type="Proteomes" id="UP001529340"/>
    </source>
</evidence>
<evidence type="ECO:0000256" key="1">
    <source>
        <dbReference type="ARBA" id="ARBA00022679"/>
    </source>
</evidence>
<dbReference type="Pfam" id="PF03610">
    <property type="entry name" value="EIIA-man"/>
    <property type="match status" value="1"/>
</dbReference>
<organism evidence="3 4">
    <name type="scientific">Amedibacillus dolichus</name>
    <dbReference type="NCBI Taxonomy" id="31971"/>
    <lineage>
        <taxon>Bacteria</taxon>
        <taxon>Bacillati</taxon>
        <taxon>Bacillota</taxon>
        <taxon>Erysipelotrichia</taxon>
        <taxon>Erysipelotrichales</taxon>
        <taxon>Erysipelotrichaceae</taxon>
        <taxon>Amedibacillus</taxon>
    </lineage>
</organism>
<dbReference type="Gene3D" id="3.40.50.510">
    <property type="entry name" value="Phosphotransferase system, mannose-type IIA component"/>
    <property type="match status" value="1"/>
</dbReference>
<dbReference type="InterPro" id="IPR036662">
    <property type="entry name" value="PTS_EIIA_man-typ_sf"/>
</dbReference>
<evidence type="ECO:0000259" key="2">
    <source>
        <dbReference type="PROSITE" id="PS51096"/>
    </source>
</evidence>
<accession>A0ABT7UAL1</accession>
<dbReference type="EMBL" id="JAUDCG010000010">
    <property type="protein sequence ID" value="MDM8156680.1"/>
    <property type="molecule type" value="Genomic_DNA"/>
</dbReference>